<proteinExistence type="predicted"/>
<accession>A0A6A1V1Y6</accession>
<reference evidence="2 3" key="1">
    <citation type="journal article" date="2019" name="Plant Biotechnol. J.">
        <title>The red bayberry genome and genetic basis of sex determination.</title>
        <authorList>
            <person name="Jia H.M."/>
            <person name="Jia H.J."/>
            <person name="Cai Q.L."/>
            <person name="Wang Y."/>
            <person name="Zhao H.B."/>
            <person name="Yang W.F."/>
            <person name="Wang G.Y."/>
            <person name="Li Y.H."/>
            <person name="Zhan D.L."/>
            <person name="Shen Y.T."/>
            <person name="Niu Q.F."/>
            <person name="Chang L."/>
            <person name="Qiu J."/>
            <person name="Zhao L."/>
            <person name="Xie H.B."/>
            <person name="Fu W.Y."/>
            <person name="Jin J."/>
            <person name="Li X.W."/>
            <person name="Jiao Y."/>
            <person name="Zhou C.C."/>
            <person name="Tu T."/>
            <person name="Chai C.Y."/>
            <person name="Gao J.L."/>
            <person name="Fan L.J."/>
            <person name="van de Weg E."/>
            <person name="Wang J.Y."/>
            <person name="Gao Z.S."/>
        </authorList>
    </citation>
    <scope>NUCLEOTIDE SEQUENCE [LARGE SCALE GENOMIC DNA]</scope>
    <source>
        <tissue evidence="2">Leaves</tissue>
    </source>
</reference>
<evidence type="ECO:0000313" key="2">
    <source>
        <dbReference type="EMBL" id="KAB1205877.1"/>
    </source>
</evidence>
<dbReference type="AlphaFoldDB" id="A0A6A1V1Y6"/>
<evidence type="ECO:0000313" key="3">
    <source>
        <dbReference type="Proteomes" id="UP000516437"/>
    </source>
</evidence>
<organism evidence="2 3">
    <name type="scientific">Morella rubra</name>
    <name type="common">Chinese bayberry</name>
    <dbReference type="NCBI Taxonomy" id="262757"/>
    <lineage>
        <taxon>Eukaryota</taxon>
        <taxon>Viridiplantae</taxon>
        <taxon>Streptophyta</taxon>
        <taxon>Embryophyta</taxon>
        <taxon>Tracheophyta</taxon>
        <taxon>Spermatophyta</taxon>
        <taxon>Magnoliopsida</taxon>
        <taxon>eudicotyledons</taxon>
        <taxon>Gunneridae</taxon>
        <taxon>Pentapetalae</taxon>
        <taxon>rosids</taxon>
        <taxon>fabids</taxon>
        <taxon>Fagales</taxon>
        <taxon>Myricaceae</taxon>
        <taxon>Morella</taxon>
    </lineage>
</organism>
<name>A0A6A1V1Y6_9ROSI</name>
<dbReference type="OrthoDB" id="1913335at2759"/>
<feature type="compositionally biased region" description="Basic and acidic residues" evidence="1">
    <location>
        <begin position="86"/>
        <end position="104"/>
    </location>
</feature>
<feature type="region of interest" description="Disordered" evidence="1">
    <location>
        <begin position="65"/>
        <end position="166"/>
    </location>
</feature>
<dbReference type="EMBL" id="RXIC02000025">
    <property type="protein sequence ID" value="KAB1205877.1"/>
    <property type="molecule type" value="Genomic_DNA"/>
</dbReference>
<feature type="compositionally biased region" description="Acidic residues" evidence="1">
    <location>
        <begin position="65"/>
        <end position="74"/>
    </location>
</feature>
<dbReference type="Proteomes" id="UP000516437">
    <property type="component" value="Chromosome 7"/>
</dbReference>
<evidence type="ECO:0000256" key="1">
    <source>
        <dbReference type="SAM" id="MobiDB-lite"/>
    </source>
</evidence>
<sequence length="219" mass="24251">MVVAQVGKELIVLYVVGFESGPEEELVDNVDEDRERRCIGIGTKGWSEALSSDDDVYDINVGDDDEVVGSDVEEGGLSGMAGTSYEEGRLSNDRDDHDDIDPKHVYTPNVRSDEGDDNAETYPEPKTFATYTRDGSRRTVTARPKTSKKKGRNAQLPYSEPPAVKNLKSDQINPTLLCKKRHINKKYGMWTSEDAQKNFGKNGGITVVARVRGKAIHRS</sequence>
<gene>
    <name evidence="2" type="ORF">CJ030_MR7G027938</name>
</gene>
<comment type="caution">
    <text evidence="2">The sequence shown here is derived from an EMBL/GenBank/DDBJ whole genome shotgun (WGS) entry which is preliminary data.</text>
</comment>
<protein>
    <submittedName>
        <fullName evidence="2">Uncharacterized protein</fullName>
    </submittedName>
</protein>
<keyword evidence="3" id="KW-1185">Reference proteome</keyword>